<keyword evidence="1 5" id="KW-0479">Metal-binding</keyword>
<protein>
    <recommendedName>
        <fullName evidence="7">C3H1-type domain-containing protein</fullName>
    </recommendedName>
</protein>
<evidence type="ECO:0000259" key="7">
    <source>
        <dbReference type="PROSITE" id="PS50103"/>
    </source>
</evidence>
<evidence type="ECO:0000256" key="4">
    <source>
        <dbReference type="ARBA" id="ARBA00022833"/>
    </source>
</evidence>
<evidence type="ECO:0000256" key="6">
    <source>
        <dbReference type="SAM" id="MobiDB-lite"/>
    </source>
</evidence>
<dbReference type="GO" id="GO:0003729">
    <property type="term" value="F:mRNA binding"/>
    <property type="evidence" value="ECO:0007669"/>
    <property type="project" value="InterPro"/>
</dbReference>
<dbReference type="PANTHER" id="PTHR12547">
    <property type="entry name" value="CCCH ZINC FINGER/TIS11-RELATED"/>
    <property type="match status" value="1"/>
</dbReference>
<evidence type="ECO:0000256" key="3">
    <source>
        <dbReference type="ARBA" id="ARBA00022771"/>
    </source>
</evidence>
<dbReference type="SMART" id="SM00356">
    <property type="entry name" value="ZnF_C3H1"/>
    <property type="match status" value="1"/>
</dbReference>
<feature type="compositionally biased region" description="Pro residues" evidence="6">
    <location>
        <begin position="90"/>
        <end position="101"/>
    </location>
</feature>
<dbReference type="SUPFAM" id="SSF90229">
    <property type="entry name" value="CCCH zinc finger"/>
    <property type="match status" value="1"/>
</dbReference>
<dbReference type="Gene3D" id="4.10.1000.10">
    <property type="entry name" value="Zinc finger, CCCH-type"/>
    <property type="match status" value="1"/>
</dbReference>
<dbReference type="EMBL" id="LSYV01000004">
    <property type="protein sequence ID" value="KXZ55393.1"/>
    <property type="molecule type" value="Genomic_DNA"/>
</dbReference>
<accession>A0A150H069</accession>
<dbReference type="GO" id="GO:0010468">
    <property type="term" value="P:regulation of gene expression"/>
    <property type="evidence" value="ECO:0007669"/>
    <property type="project" value="UniProtKB-ARBA"/>
</dbReference>
<feature type="compositionally biased region" description="Low complexity" evidence="6">
    <location>
        <begin position="102"/>
        <end position="121"/>
    </location>
</feature>
<keyword evidence="9" id="KW-1185">Reference proteome</keyword>
<evidence type="ECO:0000256" key="2">
    <source>
        <dbReference type="ARBA" id="ARBA00022737"/>
    </source>
</evidence>
<name>A0A150H069_GONPE</name>
<dbReference type="GO" id="GO:0008270">
    <property type="term" value="F:zinc ion binding"/>
    <property type="evidence" value="ECO:0007669"/>
    <property type="project" value="UniProtKB-KW"/>
</dbReference>
<dbReference type="InterPro" id="IPR000571">
    <property type="entry name" value="Znf_CCCH"/>
</dbReference>
<dbReference type="Pfam" id="PF00642">
    <property type="entry name" value="zf-CCCH"/>
    <property type="match status" value="1"/>
</dbReference>
<feature type="domain" description="C3H1-type" evidence="7">
    <location>
        <begin position="33"/>
        <end position="61"/>
    </location>
</feature>
<dbReference type="GO" id="GO:0051252">
    <property type="term" value="P:regulation of RNA metabolic process"/>
    <property type="evidence" value="ECO:0007669"/>
    <property type="project" value="UniProtKB-ARBA"/>
</dbReference>
<evidence type="ECO:0000313" key="9">
    <source>
        <dbReference type="Proteomes" id="UP000075714"/>
    </source>
</evidence>
<gene>
    <name evidence="8" type="ORF">GPECTOR_3g519</name>
</gene>
<feature type="region of interest" description="Disordered" evidence="6">
    <location>
        <begin position="205"/>
        <end position="224"/>
    </location>
</feature>
<keyword evidence="4 5" id="KW-0862">Zinc</keyword>
<feature type="compositionally biased region" description="Gly residues" evidence="6">
    <location>
        <begin position="12"/>
        <end position="30"/>
    </location>
</feature>
<dbReference type="PANTHER" id="PTHR12547:SF18">
    <property type="entry name" value="PROTEIN TIS11"/>
    <property type="match status" value="1"/>
</dbReference>
<reference evidence="9" key="1">
    <citation type="journal article" date="2016" name="Nat. Commun.">
        <title>The Gonium pectorale genome demonstrates co-option of cell cycle regulation during the evolution of multicellularity.</title>
        <authorList>
            <person name="Hanschen E.R."/>
            <person name="Marriage T.N."/>
            <person name="Ferris P.J."/>
            <person name="Hamaji T."/>
            <person name="Toyoda A."/>
            <person name="Fujiyama A."/>
            <person name="Neme R."/>
            <person name="Noguchi H."/>
            <person name="Minakuchi Y."/>
            <person name="Suzuki M."/>
            <person name="Kawai-Toyooka H."/>
            <person name="Smith D.R."/>
            <person name="Sparks H."/>
            <person name="Anderson J."/>
            <person name="Bakaric R."/>
            <person name="Luria V."/>
            <person name="Karger A."/>
            <person name="Kirschner M.W."/>
            <person name="Durand P.M."/>
            <person name="Michod R.E."/>
            <person name="Nozaki H."/>
            <person name="Olson B.J."/>
        </authorList>
    </citation>
    <scope>NUCLEOTIDE SEQUENCE [LARGE SCALE GENOMIC DNA]</scope>
    <source>
        <strain evidence="9">NIES-2863</strain>
    </source>
</reference>
<comment type="caution">
    <text evidence="8">The sequence shown here is derived from an EMBL/GenBank/DDBJ whole genome shotgun (WGS) entry which is preliminary data.</text>
</comment>
<feature type="region of interest" description="Disordered" evidence="6">
    <location>
        <begin position="11"/>
        <end position="33"/>
    </location>
</feature>
<sequence>MFPNPFFAAMGGPFGPGQGQGQDGGRGNKGAGARKTRLCEKFMSQGHCPYGDKCTFAHGHEELRSATPRDGPSQGMDGPMHMQLQQQQPPSLPGPAPPSEPFPGSAPAAAAAAAGPRQGALPGPPPAHPPGAASSPSPPPPAAPKAQEVTFVDKVRSLCGVLGIGNAAALAAGKPLALQTAAMSLRNGNALRENPFADSVERYLQQNQAQQHHQVQQQQQHMLH</sequence>
<evidence type="ECO:0000313" key="8">
    <source>
        <dbReference type="EMBL" id="KXZ55393.1"/>
    </source>
</evidence>
<dbReference type="STRING" id="33097.A0A150H069"/>
<dbReference type="PROSITE" id="PS50103">
    <property type="entry name" value="ZF_C3H1"/>
    <property type="match status" value="1"/>
</dbReference>
<dbReference type="InterPro" id="IPR036855">
    <property type="entry name" value="Znf_CCCH_sf"/>
</dbReference>
<dbReference type="Proteomes" id="UP000075714">
    <property type="component" value="Unassembled WGS sequence"/>
</dbReference>
<organism evidence="8 9">
    <name type="scientific">Gonium pectorale</name>
    <name type="common">Green alga</name>
    <dbReference type="NCBI Taxonomy" id="33097"/>
    <lineage>
        <taxon>Eukaryota</taxon>
        <taxon>Viridiplantae</taxon>
        <taxon>Chlorophyta</taxon>
        <taxon>core chlorophytes</taxon>
        <taxon>Chlorophyceae</taxon>
        <taxon>CS clade</taxon>
        <taxon>Chlamydomonadales</taxon>
        <taxon>Volvocaceae</taxon>
        <taxon>Gonium</taxon>
    </lineage>
</organism>
<dbReference type="AlphaFoldDB" id="A0A150H069"/>
<dbReference type="OrthoDB" id="544074at2759"/>
<evidence type="ECO:0000256" key="5">
    <source>
        <dbReference type="PROSITE-ProRule" id="PRU00723"/>
    </source>
</evidence>
<proteinExistence type="predicted"/>
<keyword evidence="3 5" id="KW-0863">Zinc-finger</keyword>
<feature type="region of interest" description="Disordered" evidence="6">
    <location>
        <begin position="64"/>
        <end position="147"/>
    </location>
</feature>
<dbReference type="InterPro" id="IPR045877">
    <property type="entry name" value="ZFP36-like"/>
</dbReference>
<feature type="zinc finger region" description="C3H1-type" evidence="5">
    <location>
        <begin position="33"/>
        <end position="61"/>
    </location>
</feature>
<dbReference type="FunFam" id="4.10.1000.10:FF:000003">
    <property type="entry name" value="Zinc finger CCCH domain-containing protein"/>
    <property type="match status" value="1"/>
</dbReference>
<evidence type="ECO:0000256" key="1">
    <source>
        <dbReference type="ARBA" id="ARBA00022723"/>
    </source>
</evidence>
<keyword evidence="2" id="KW-0677">Repeat</keyword>